<evidence type="ECO:0000313" key="3">
    <source>
        <dbReference type="Proteomes" id="UP000789508"/>
    </source>
</evidence>
<comment type="caution">
    <text evidence="2">The sequence shown here is derived from an EMBL/GenBank/DDBJ whole genome shotgun (WGS) entry which is preliminary data.</text>
</comment>
<accession>A0A9N9DNZ8</accession>
<name>A0A9N9DNZ8_9GLOM</name>
<organism evidence="2 3">
    <name type="scientific">Ambispora leptoticha</name>
    <dbReference type="NCBI Taxonomy" id="144679"/>
    <lineage>
        <taxon>Eukaryota</taxon>
        <taxon>Fungi</taxon>
        <taxon>Fungi incertae sedis</taxon>
        <taxon>Mucoromycota</taxon>
        <taxon>Glomeromycotina</taxon>
        <taxon>Glomeromycetes</taxon>
        <taxon>Archaeosporales</taxon>
        <taxon>Ambisporaceae</taxon>
        <taxon>Ambispora</taxon>
    </lineage>
</organism>
<reference evidence="2" key="1">
    <citation type="submission" date="2021-06" db="EMBL/GenBank/DDBJ databases">
        <authorList>
            <person name="Kallberg Y."/>
            <person name="Tangrot J."/>
            <person name="Rosling A."/>
        </authorList>
    </citation>
    <scope>NUCLEOTIDE SEQUENCE</scope>
    <source>
        <strain evidence="2">FL130A</strain>
    </source>
</reference>
<feature type="non-terminal residue" evidence="2">
    <location>
        <position position="1"/>
    </location>
</feature>
<dbReference type="AlphaFoldDB" id="A0A9N9DNZ8"/>
<sequence>VDIGKPNLQIFDGFLLLVCDYLVIQATSIPSEQIFSVAKINPERNRLDSEKARATLCLKT</sequence>
<keyword evidence="3" id="KW-1185">Reference proteome</keyword>
<proteinExistence type="predicted"/>
<dbReference type="OrthoDB" id="2428298at2759"/>
<dbReference type="Pfam" id="PF05699">
    <property type="entry name" value="Dimer_Tnp_hAT"/>
    <property type="match status" value="1"/>
</dbReference>
<dbReference type="EMBL" id="CAJVPS010008509">
    <property type="protein sequence ID" value="CAG8643417.1"/>
    <property type="molecule type" value="Genomic_DNA"/>
</dbReference>
<evidence type="ECO:0000259" key="1">
    <source>
        <dbReference type="Pfam" id="PF05699"/>
    </source>
</evidence>
<dbReference type="GO" id="GO:0046983">
    <property type="term" value="F:protein dimerization activity"/>
    <property type="evidence" value="ECO:0007669"/>
    <property type="project" value="InterPro"/>
</dbReference>
<feature type="domain" description="HAT C-terminal dimerisation" evidence="1">
    <location>
        <begin position="16"/>
        <end position="59"/>
    </location>
</feature>
<dbReference type="Proteomes" id="UP000789508">
    <property type="component" value="Unassembled WGS sequence"/>
</dbReference>
<evidence type="ECO:0000313" key="2">
    <source>
        <dbReference type="EMBL" id="CAG8643417.1"/>
    </source>
</evidence>
<gene>
    <name evidence="2" type="ORF">ALEPTO_LOCUS9787</name>
</gene>
<dbReference type="InterPro" id="IPR008906">
    <property type="entry name" value="HATC_C_dom"/>
</dbReference>
<protein>
    <submittedName>
        <fullName evidence="2">7359_t:CDS:1</fullName>
    </submittedName>
</protein>